<dbReference type="InterPro" id="IPR046450">
    <property type="entry name" value="PA_dom_sf"/>
</dbReference>
<dbReference type="PANTHER" id="PTHR47168:SF1">
    <property type="entry name" value="OS02G0798600 PROTEIN"/>
    <property type="match status" value="1"/>
</dbReference>
<dbReference type="EMBL" id="GAMC01019357">
    <property type="protein sequence ID" value="JAB87198.1"/>
    <property type="molecule type" value="mRNA"/>
</dbReference>
<dbReference type="PANTHER" id="PTHR47168">
    <property type="entry name" value="RING ZINC FINGER DOMAIN SUPERFAMILY PROTEIN-RELATED"/>
    <property type="match status" value="1"/>
</dbReference>
<dbReference type="PROSITE" id="PS50089">
    <property type="entry name" value="ZF_RING_2"/>
    <property type="match status" value="1"/>
</dbReference>
<evidence type="ECO:0000256" key="8">
    <source>
        <dbReference type="ARBA" id="ARBA00022771"/>
    </source>
</evidence>
<keyword evidence="6" id="KW-0479">Metal-binding</keyword>
<keyword evidence="5 16" id="KW-0812">Transmembrane</keyword>
<dbReference type="Gene3D" id="3.50.30.30">
    <property type="match status" value="1"/>
</dbReference>
<evidence type="ECO:0000256" key="6">
    <source>
        <dbReference type="ARBA" id="ARBA00022723"/>
    </source>
</evidence>
<dbReference type="OrthoDB" id="8062037at2759"/>
<comment type="catalytic activity">
    <reaction evidence="1">
        <text>S-ubiquitinyl-[E2 ubiquitin-conjugating enzyme]-L-cysteine + [acceptor protein]-L-lysine = [E2 ubiquitin-conjugating enzyme]-L-cysteine + N(6)-ubiquitinyl-[acceptor protein]-L-lysine.</text>
        <dbReference type="EC" id="2.3.2.27"/>
    </reaction>
</comment>
<feature type="compositionally biased region" description="Polar residues" evidence="15">
    <location>
        <begin position="334"/>
        <end position="348"/>
    </location>
</feature>
<evidence type="ECO:0000256" key="15">
    <source>
        <dbReference type="SAM" id="MobiDB-lite"/>
    </source>
</evidence>
<dbReference type="SUPFAM" id="SSF52025">
    <property type="entry name" value="PA domain"/>
    <property type="match status" value="1"/>
</dbReference>
<dbReference type="InterPro" id="IPR051653">
    <property type="entry name" value="E3_ligase_sorting_rcpt"/>
</dbReference>
<name>W8AFY7_CERCA</name>
<dbReference type="FunFam" id="3.30.40.10:FF:000429">
    <property type="entry name" value="E3 ubiquitin-protein ligase RNF13"/>
    <property type="match status" value="1"/>
</dbReference>
<feature type="domain" description="RING-type" evidence="17">
    <location>
        <begin position="248"/>
        <end position="290"/>
    </location>
</feature>
<dbReference type="Pfam" id="PF02225">
    <property type="entry name" value="PA"/>
    <property type="match status" value="1"/>
</dbReference>
<dbReference type="EC" id="2.3.2.27" evidence="3"/>
<keyword evidence="4" id="KW-0808">Transferase</keyword>
<evidence type="ECO:0000256" key="5">
    <source>
        <dbReference type="ARBA" id="ARBA00022692"/>
    </source>
</evidence>
<evidence type="ECO:0000256" key="10">
    <source>
        <dbReference type="ARBA" id="ARBA00022989"/>
    </source>
</evidence>
<comment type="pathway">
    <text evidence="2">Protein modification; protein ubiquitination.</text>
</comment>
<evidence type="ECO:0000256" key="11">
    <source>
        <dbReference type="ARBA" id="ARBA00023136"/>
    </source>
</evidence>
<dbReference type="InterPro" id="IPR001841">
    <property type="entry name" value="Znf_RING"/>
</dbReference>
<keyword evidence="9" id="KW-0862">Zinc</keyword>
<keyword evidence="7" id="KW-0732">Signal</keyword>
<keyword evidence="10 16" id="KW-1133">Transmembrane helix</keyword>
<dbReference type="AlphaFoldDB" id="W8AFY7"/>
<dbReference type="EMBL" id="GAMC01019360">
    <property type="protein sequence ID" value="JAB87195.1"/>
    <property type="molecule type" value="mRNA"/>
</dbReference>
<reference evidence="18" key="1">
    <citation type="submission" date="2013-07" db="EMBL/GenBank/DDBJ databases">
        <authorList>
            <person name="Geib S."/>
        </authorList>
    </citation>
    <scope>NUCLEOTIDE SEQUENCE</scope>
</reference>
<evidence type="ECO:0000313" key="18">
    <source>
        <dbReference type="EMBL" id="JAB87195.1"/>
    </source>
</evidence>
<dbReference type="GO" id="GO:0005737">
    <property type="term" value="C:cytoplasm"/>
    <property type="evidence" value="ECO:0007669"/>
    <property type="project" value="UniProtKB-ARBA"/>
</dbReference>
<dbReference type="SUPFAM" id="SSF57850">
    <property type="entry name" value="RING/U-box"/>
    <property type="match status" value="1"/>
</dbReference>
<dbReference type="Gene3D" id="3.30.40.10">
    <property type="entry name" value="Zinc/RING finger domain, C3HC4 (zinc finger)"/>
    <property type="match status" value="1"/>
</dbReference>
<evidence type="ECO:0000256" key="12">
    <source>
        <dbReference type="ARBA" id="ARBA00023180"/>
    </source>
</evidence>
<keyword evidence="11 16" id="KW-0472">Membrane</keyword>
<comment type="subcellular location">
    <subcellularLocation>
        <location evidence="13">Endomembrane system</location>
        <topology evidence="13">Single-pass type I membrane protein</topology>
    </subcellularLocation>
</comment>
<evidence type="ECO:0000256" key="7">
    <source>
        <dbReference type="ARBA" id="ARBA00022729"/>
    </source>
</evidence>
<dbReference type="CDD" id="cd02123">
    <property type="entry name" value="PA_C_RZF_like"/>
    <property type="match status" value="1"/>
</dbReference>
<dbReference type="GO" id="GO:0061630">
    <property type="term" value="F:ubiquitin protein ligase activity"/>
    <property type="evidence" value="ECO:0007669"/>
    <property type="project" value="UniProtKB-EC"/>
</dbReference>
<dbReference type="CDD" id="cd16665">
    <property type="entry name" value="RING-H2_RNF13-like"/>
    <property type="match status" value="1"/>
</dbReference>
<feature type="region of interest" description="Disordered" evidence="15">
    <location>
        <begin position="297"/>
        <end position="387"/>
    </location>
</feature>
<dbReference type="EMBL" id="GAMC01019362">
    <property type="protein sequence ID" value="JAB87193.1"/>
    <property type="molecule type" value="mRNA"/>
</dbReference>
<dbReference type="Pfam" id="PF13639">
    <property type="entry name" value="zf-RING_2"/>
    <property type="match status" value="1"/>
</dbReference>
<evidence type="ECO:0000256" key="16">
    <source>
        <dbReference type="SAM" id="Phobius"/>
    </source>
</evidence>
<reference evidence="18" key="2">
    <citation type="journal article" date="2014" name="BMC Genomics">
        <title>A genomic perspective to assessing quality of mass-reared SIT flies used in Mediterranean fruit fly (Ceratitis capitata) eradication in California.</title>
        <authorList>
            <person name="Calla B."/>
            <person name="Hall B."/>
            <person name="Hou S."/>
            <person name="Geib S.M."/>
        </authorList>
    </citation>
    <scope>NUCLEOTIDE SEQUENCE</scope>
</reference>
<evidence type="ECO:0000256" key="4">
    <source>
        <dbReference type="ARBA" id="ARBA00022679"/>
    </source>
</evidence>
<sequence length="544" mass="61112">MATLRTRSKWILLEFLTVFGLTLFTQEAVAHVLVYRRINSLFFSFSQLIEQYNDLPAQFGPPLPANGIKVFAIPAAKDEYGCERLAVPPREEGYPKNAKFVVIIKRGGGANCTFERKVRNGQASGYDAVIVYNNDGDDLEQMSASNSSGIYIPSVFVGHTTGLNLMTFFTTDVILVINDELPFNINTQLILPFSILIGLCFLIMVFYMIYKCVREERRLRRHRLPKNMLKKLPILKYTKNCDLSQDTCVICLEEFAEGDKLRVLPCKHPYHSHCIDPWLTENRRVCPICKRKVFTKRQSRAGRTNRQSSLDSVTDTDDDTTPLLPATESERASNRQNSGTATSSNSAVGTGRNVHNVAPNGGRRNGRNATSTTRHGTFRRAPTNDGHYVTDIASDEDNILLSQNSPARRGRRVNPFDRRPNIPPHVVEQLTTNRRSFWRIPFFRFFRRNQSISISAPSFYEEFPEPPINVTIAIDANATSTASPTRTERVSANSGTSQTIQTNTAPLPVAHCSNNILNPNLAGSFKECDEDDYDDDDDDGASRV</sequence>
<dbReference type="InterPro" id="IPR003137">
    <property type="entry name" value="PA_domain"/>
</dbReference>
<dbReference type="GO" id="GO:0012505">
    <property type="term" value="C:endomembrane system"/>
    <property type="evidence" value="ECO:0007669"/>
    <property type="project" value="UniProtKB-SubCell"/>
</dbReference>
<organism evidence="18">
    <name type="scientific">Ceratitis capitata</name>
    <name type="common">Mediterranean fruit fly</name>
    <name type="synonym">Tephritis capitata</name>
    <dbReference type="NCBI Taxonomy" id="7213"/>
    <lineage>
        <taxon>Eukaryota</taxon>
        <taxon>Metazoa</taxon>
        <taxon>Ecdysozoa</taxon>
        <taxon>Arthropoda</taxon>
        <taxon>Hexapoda</taxon>
        <taxon>Insecta</taxon>
        <taxon>Pterygota</taxon>
        <taxon>Neoptera</taxon>
        <taxon>Endopterygota</taxon>
        <taxon>Diptera</taxon>
        <taxon>Brachycera</taxon>
        <taxon>Muscomorpha</taxon>
        <taxon>Tephritoidea</taxon>
        <taxon>Tephritidae</taxon>
        <taxon>Ceratitis</taxon>
        <taxon>Ceratitis</taxon>
    </lineage>
</organism>
<feature type="region of interest" description="Disordered" evidence="15">
    <location>
        <begin position="480"/>
        <end position="500"/>
    </location>
</feature>
<evidence type="ECO:0000256" key="2">
    <source>
        <dbReference type="ARBA" id="ARBA00004906"/>
    </source>
</evidence>
<dbReference type="InterPro" id="IPR044744">
    <property type="entry name" value="ZNRF4/RNF13/RNF167_PA"/>
</dbReference>
<dbReference type="SMART" id="SM00184">
    <property type="entry name" value="RING"/>
    <property type="match status" value="1"/>
</dbReference>
<dbReference type="FunFam" id="3.50.30.30:FF:000026">
    <property type="entry name" value="E3 ubiquitin-protein ligase RNF13"/>
    <property type="match status" value="1"/>
</dbReference>
<evidence type="ECO:0000256" key="9">
    <source>
        <dbReference type="ARBA" id="ARBA00022833"/>
    </source>
</evidence>
<feature type="transmembrane region" description="Helical" evidence="16">
    <location>
        <begin position="189"/>
        <end position="210"/>
    </location>
</feature>
<evidence type="ECO:0000256" key="3">
    <source>
        <dbReference type="ARBA" id="ARBA00012483"/>
    </source>
</evidence>
<evidence type="ECO:0000256" key="13">
    <source>
        <dbReference type="ARBA" id="ARBA00046288"/>
    </source>
</evidence>
<dbReference type="InterPro" id="IPR013083">
    <property type="entry name" value="Znf_RING/FYVE/PHD"/>
</dbReference>
<keyword evidence="12" id="KW-0325">Glycoprotein</keyword>
<evidence type="ECO:0000256" key="1">
    <source>
        <dbReference type="ARBA" id="ARBA00000900"/>
    </source>
</evidence>
<accession>W8AFY7</accession>
<evidence type="ECO:0000256" key="14">
    <source>
        <dbReference type="PROSITE-ProRule" id="PRU00175"/>
    </source>
</evidence>
<gene>
    <name evidence="18" type="primary">RNF13</name>
</gene>
<keyword evidence="8 14" id="KW-0863">Zinc-finger</keyword>
<evidence type="ECO:0000259" key="17">
    <source>
        <dbReference type="PROSITE" id="PS50089"/>
    </source>
</evidence>
<protein>
    <recommendedName>
        <fullName evidence="3">RING-type E3 ubiquitin transferase</fullName>
        <ecNumber evidence="3">2.3.2.27</ecNumber>
    </recommendedName>
</protein>
<feature type="compositionally biased region" description="Polar residues" evidence="15">
    <location>
        <begin position="301"/>
        <end position="313"/>
    </location>
</feature>
<dbReference type="GO" id="GO:0008270">
    <property type="term" value="F:zinc ion binding"/>
    <property type="evidence" value="ECO:0007669"/>
    <property type="project" value="UniProtKB-KW"/>
</dbReference>
<proteinExistence type="evidence at transcript level"/>